<dbReference type="Proteomes" id="UP000318946">
    <property type="component" value="Chromosome"/>
</dbReference>
<dbReference type="SUPFAM" id="SSF81593">
    <property type="entry name" value="Nucleotidyltransferase substrate binding subunit/domain"/>
    <property type="match status" value="1"/>
</dbReference>
<proteinExistence type="predicted"/>
<dbReference type="PANTHER" id="PTHR33933">
    <property type="entry name" value="NUCLEOTIDYLTRANSFERASE"/>
    <property type="match status" value="1"/>
</dbReference>
<reference evidence="3" key="1">
    <citation type="submission" date="2019-06" db="EMBL/GenBank/DDBJ databases">
        <title>Alistipes onderdonkii subsp. vulgaris subsp. nov., Alistipes dispar sp. nov. and Alistipes communis sp. nov., isolated from human faeces, and creation of Alistipes onderdonkii subsp. onderdonkii subsp. nov.</title>
        <authorList>
            <person name="Sakamoto M."/>
            <person name="Ikeyama N."/>
            <person name="Ogata Y."/>
            <person name="Suda W."/>
            <person name="Iino T."/>
            <person name="Hattori M."/>
            <person name="Ohkuma M."/>
        </authorList>
    </citation>
    <scope>NUCLEOTIDE SEQUENCE [LARGE SCALE GENOMIC DNA]</scope>
    <source>
        <strain evidence="3">5CBH24</strain>
    </source>
</reference>
<evidence type="ECO:0000259" key="1">
    <source>
        <dbReference type="PROSITE" id="PS50910"/>
    </source>
</evidence>
<organism evidence="2 3">
    <name type="scientific">Alistipes communis</name>
    <dbReference type="NCBI Taxonomy" id="2585118"/>
    <lineage>
        <taxon>Bacteria</taxon>
        <taxon>Pseudomonadati</taxon>
        <taxon>Bacteroidota</taxon>
        <taxon>Bacteroidia</taxon>
        <taxon>Bacteroidales</taxon>
        <taxon>Rikenellaceae</taxon>
        <taxon>Alistipes</taxon>
    </lineage>
</organism>
<dbReference type="AlphaFoldDB" id="A0A4Y1WUI0"/>
<sequence length="281" mass="33350">MQQLVALIREQIKQVEMVILFGSYAKNSYVDYDQRIEFGTPTYYMSDYDIAIVTRKPIGAVEYSLYEKIKDRFFENKNRPFHTHPQFVNYGIDDFNHALSKAHYFETEIKRDGIILFDSGAYKLARRKKLNFKEIKERAQKYYDDKFGRAKQFLKGVTFYCEDGDYNMASFHLHQSAENFLRTIPITFILYGHKSHDLSELMNAAKKHTPEIFKAFPRDTPEEKQLFDLLQRAYIESRYNPDFEITKADIDALLPKIELLRDVVEQVCNERLAYYDSRIEK</sequence>
<gene>
    <name evidence="2" type="ORF">A5CBH24_11890</name>
</gene>
<accession>A0A4Y1WUI0</accession>
<dbReference type="Gene3D" id="3.30.460.10">
    <property type="entry name" value="Beta Polymerase, domain 2"/>
    <property type="match status" value="1"/>
</dbReference>
<dbReference type="Gene3D" id="1.20.120.330">
    <property type="entry name" value="Nucleotidyltransferases domain 2"/>
    <property type="match status" value="1"/>
</dbReference>
<dbReference type="CDD" id="cd05403">
    <property type="entry name" value="NT_KNTase_like"/>
    <property type="match status" value="1"/>
</dbReference>
<evidence type="ECO:0000313" key="2">
    <source>
        <dbReference type="EMBL" id="BBL03876.1"/>
    </source>
</evidence>
<protein>
    <submittedName>
        <fullName evidence="2">DNA-binding protein</fullName>
    </submittedName>
</protein>
<name>A0A4Y1WUI0_9BACT</name>
<dbReference type="PROSITE" id="PS50910">
    <property type="entry name" value="HEPN"/>
    <property type="match status" value="1"/>
</dbReference>
<keyword evidence="3" id="KW-1185">Reference proteome</keyword>
<dbReference type="InterPro" id="IPR007842">
    <property type="entry name" value="HEPN_dom"/>
</dbReference>
<evidence type="ECO:0000313" key="3">
    <source>
        <dbReference type="Proteomes" id="UP000318946"/>
    </source>
</evidence>
<dbReference type="InterPro" id="IPR052548">
    <property type="entry name" value="Type_VII_TA_antitoxin"/>
</dbReference>
<dbReference type="SMART" id="SM00748">
    <property type="entry name" value="HEPN"/>
    <property type="match status" value="1"/>
</dbReference>
<feature type="domain" description="HEPN" evidence="1">
    <location>
        <begin position="147"/>
        <end position="267"/>
    </location>
</feature>
<dbReference type="KEGG" id="acou:A5CBH24_11890"/>
<dbReference type="PANTHER" id="PTHR33933:SF1">
    <property type="entry name" value="PROTEIN ADENYLYLTRANSFERASE MNTA-RELATED"/>
    <property type="match status" value="1"/>
</dbReference>
<dbReference type="Pfam" id="PF05168">
    <property type="entry name" value="HEPN"/>
    <property type="match status" value="1"/>
</dbReference>
<keyword evidence="2" id="KW-0238">DNA-binding</keyword>
<dbReference type="GO" id="GO:0003677">
    <property type="term" value="F:DNA binding"/>
    <property type="evidence" value="ECO:0007669"/>
    <property type="project" value="UniProtKB-KW"/>
</dbReference>
<dbReference type="EMBL" id="AP019735">
    <property type="protein sequence ID" value="BBL03876.1"/>
    <property type="molecule type" value="Genomic_DNA"/>
</dbReference>
<dbReference type="SUPFAM" id="SSF81301">
    <property type="entry name" value="Nucleotidyltransferase"/>
    <property type="match status" value="1"/>
</dbReference>
<dbReference type="InterPro" id="IPR043519">
    <property type="entry name" value="NT_sf"/>
</dbReference>